<reference evidence="3" key="1">
    <citation type="submission" date="2020-12" db="EMBL/GenBank/DDBJ databases">
        <title>WGS assembly of Carya illinoinensis cv. Pawnee.</title>
        <authorList>
            <person name="Platts A."/>
            <person name="Shu S."/>
            <person name="Wright S."/>
            <person name="Barry K."/>
            <person name="Edger P."/>
            <person name="Pires J.C."/>
            <person name="Schmutz J."/>
        </authorList>
    </citation>
    <scope>NUCLEOTIDE SEQUENCE</scope>
    <source>
        <tissue evidence="3">Leaf</tissue>
    </source>
</reference>
<organism evidence="3 5">
    <name type="scientific">Carya illinoinensis</name>
    <name type="common">Pecan</name>
    <dbReference type="NCBI Taxonomy" id="32201"/>
    <lineage>
        <taxon>Eukaryota</taxon>
        <taxon>Viridiplantae</taxon>
        <taxon>Streptophyta</taxon>
        <taxon>Embryophyta</taxon>
        <taxon>Tracheophyta</taxon>
        <taxon>Spermatophyta</taxon>
        <taxon>Magnoliopsida</taxon>
        <taxon>eudicotyledons</taxon>
        <taxon>Gunneridae</taxon>
        <taxon>Pentapetalae</taxon>
        <taxon>rosids</taxon>
        <taxon>fabids</taxon>
        <taxon>Fagales</taxon>
        <taxon>Juglandaceae</taxon>
        <taxon>Carya</taxon>
    </lineage>
</organism>
<dbReference type="EMBL" id="CM031827">
    <property type="protein sequence ID" value="KAG6719649.1"/>
    <property type="molecule type" value="Genomic_DNA"/>
</dbReference>
<dbReference type="Proteomes" id="UP000811609">
    <property type="component" value="Chromosome 3"/>
</dbReference>
<name>A0A8T1QZD9_CARIL</name>
<feature type="region of interest" description="Disordered" evidence="1">
    <location>
        <begin position="61"/>
        <end position="88"/>
    </location>
</feature>
<dbReference type="AlphaFoldDB" id="A0A8T1QZD9"/>
<keyword evidence="5" id="KW-1185">Reference proteome</keyword>
<proteinExistence type="predicted"/>
<evidence type="ECO:0000313" key="5">
    <source>
        <dbReference type="Proteomes" id="UP000811609"/>
    </source>
</evidence>
<evidence type="ECO:0000313" key="4">
    <source>
        <dbReference type="EMBL" id="KAG6719649.1"/>
    </source>
</evidence>
<sequence length="88" mass="9184">MKTIVLICVLLASLLFSSPSFIVARELLATPRDGSTVGTGKPNKPKVSCGDHPGDPYGRCIGSTPKPPHKCQPKGVYGGRACKPPQGP</sequence>
<evidence type="ECO:0000313" key="3">
    <source>
        <dbReference type="EMBL" id="KAG6659272.1"/>
    </source>
</evidence>
<gene>
    <name evidence="3" type="ORF">CIPAW_03G022000</name>
    <name evidence="4" type="ORF">I3842_03G016600</name>
</gene>
<feature type="chain" id="PRO_5035761736" evidence="2">
    <location>
        <begin position="25"/>
        <end position="88"/>
    </location>
</feature>
<dbReference type="EMBL" id="CM031811">
    <property type="protein sequence ID" value="KAG6659272.1"/>
    <property type="molecule type" value="Genomic_DNA"/>
</dbReference>
<comment type="caution">
    <text evidence="3">The sequence shown here is derived from an EMBL/GenBank/DDBJ whole genome shotgun (WGS) entry which is preliminary data.</text>
</comment>
<protein>
    <submittedName>
        <fullName evidence="3">Uncharacterized protein</fullName>
    </submittedName>
</protein>
<feature type="signal peptide" evidence="2">
    <location>
        <begin position="1"/>
        <end position="24"/>
    </location>
</feature>
<evidence type="ECO:0000256" key="1">
    <source>
        <dbReference type="SAM" id="MobiDB-lite"/>
    </source>
</evidence>
<reference evidence="4" key="2">
    <citation type="submission" date="2021-01" db="EMBL/GenBank/DDBJ databases">
        <authorList>
            <person name="Lovell J.T."/>
            <person name="Bentley N."/>
            <person name="Bhattarai G."/>
            <person name="Jenkins J.W."/>
            <person name="Sreedasyam A."/>
            <person name="Alarcon Y."/>
            <person name="Bock C."/>
            <person name="Boston L."/>
            <person name="Carlson J."/>
            <person name="Cervantes K."/>
            <person name="Clermont K."/>
            <person name="Krom N."/>
            <person name="Kubenka K."/>
            <person name="Mamidi S."/>
            <person name="Mattison C."/>
            <person name="Monteros M."/>
            <person name="Pisani C."/>
            <person name="Plott C."/>
            <person name="Rajasekar S."/>
            <person name="Rhein H.S."/>
            <person name="Rohla C."/>
            <person name="Song M."/>
            <person name="Hilaire R.S."/>
            <person name="Shu S."/>
            <person name="Wells L."/>
            <person name="Wang X."/>
            <person name="Webber J."/>
            <person name="Heerema R.J."/>
            <person name="Klein P."/>
            <person name="Conner P."/>
            <person name="Grauke L."/>
            <person name="Grimwood J."/>
            <person name="Schmutz J."/>
            <person name="Randall J.J."/>
        </authorList>
    </citation>
    <scope>NUCLEOTIDE SEQUENCE</scope>
    <source>
        <tissue evidence="4">Leaf</tissue>
    </source>
</reference>
<evidence type="ECO:0000256" key="2">
    <source>
        <dbReference type="SAM" id="SignalP"/>
    </source>
</evidence>
<accession>A0A8T1QZD9</accession>
<keyword evidence="2" id="KW-0732">Signal</keyword>
<dbReference type="Proteomes" id="UP000811246">
    <property type="component" value="Chromosome 3"/>
</dbReference>